<reference evidence="2" key="1">
    <citation type="submission" date="2023-06" db="EMBL/GenBank/DDBJ databases">
        <title>Genome-scale phylogeny and comparative genomics of the fungal order Sordariales.</title>
        <authorList>
            <consortium name="Lawrence Berkeley National Laboratory"/>
            <person name="Hensen N."/>
            <person name="Bonometti L."/>
            <person name="Westerberg I."/>
            <person name="Brannstrom I.O."/>
            <person name="Guillou S."/>
            <person name="Cros-Aarteil S."/>
            <person name="Calhoun S."/>
            <person name="Haridas S."/>
            <person name="Kuo A."/>
            <person name="Mondo S."/>
            <person name="Pangilinan J."/>
            <person name="Riley R."/>
            <person name="Labutti K."/>
            <person name="Andreopoulos B."/>
            <person name="Lipzen A."/>
            <person name="Chen C."/>
            <person name="Yanf M."/>
            <person name="Daum C."/>
            <person name="Ng V."/>
            <person name="Clum A."/>
            <person name="Steindorff A."/>
            <person name="Ohm R."/>
            <person name="Martin F."/>
            <person name="Silar P."/>
            <person name="Natvig D."/>
            <person name="Lalanne C."/>
            <person name="Gautier V."/>
            <person name="Ament-Velasquez S.L."/>
            <person name="Kruys A."/>
            <person name="Hutchinson M.I."/>
            <person name="Powell A.J."/>
            <person name="Barry K."/>
            <person name="Miller A.N."/>
            <person name="Grigoriev I.V."/>
            <person name="Debuchy R."/>
            <person name="Gladieux P."/>
            <person name="Thoren M.H."/>
            <person name="Johannesson H."/>
        </authorList>
    </citation>
    <scope>NUCLEOTIDE SEQUENCE</scope>
    <source>
        <strain evidence="2">SMH4607-1</strain>
    </source>
</reference>
<evidence type="ECO:0000313" key="3">
    <source>
        <dbReference type="Proteomes" id="UP001172102"/>
    </source>
</evidence>
<dbReference type="EMBL" id="JAUKUA010000005">
    <property type="protein sequence ID" value="KAK0711852.1"/>
    <property type="molecule type" value="Genomic_DNA"/>
</dbReference>
<organism evidence="2 3">
    <name type="scientific">Lasiosphaeris hirsuta</name>
    <dbReference type="NCBI Taxonomy" id="260670"/>
    <lineage>
        <taxon>Eukaryota</taxon>
        <taxon>Fungi</taxon>
        <taxon>Dikarya</taxon>
        <taxon>Ascomycota</taxon>
        <taxon>Pezizomycotina</taxon>
        <taxon>Sordariomycetes</taxon>
        <taxon>Sordariomycetidae</taxon>
        <taxon>Sordariales</taxon>
        <taxon>Lasiosphaeriaceae</taxon>
        <taxon>Lasiosphaeris</taxon>
    </lineage>
</organism>
<keyword evidence="3" id="KW-1185">Reference proteome</keyword>
<comment type="caution">
    <text evidence="2">The sequence shown here is derived from an EMBL/GenBank/DDBJ whole genome shotgun (WGS) entry which is preliminary data.</text>
</comment>
<accession>A0AA40A9N6</accession>
<feature type="coiled-coil region" evidence="1">
    <location>
        <begin position="13"/>
        <end position="70"/>
    </location>
</feature>
<dbReference type="Proteomes" id="UP001172102">
    <property type="component" value="Unassembled WGS sequence"/>
</dbReference>
<protein>
    <submittedName>
        <fullName evidence="2">Uncharacterized protein</fullName>
    </submittedName>
</protein>
<dbReference type="AlphaFoldDB" id="A0AA40A9N6"/>
<evidence type="ECO:0000313" key="2">
    <source>
        <dbReference type="EMBL" id="KAK0711852.1"/>
    </source>
</evidence>
<proteinExistence type="predicted"/>
<name>A0AA40A9N6_9PEZI</name>
<evidence type="ECO:0000256" key="1">
    <source>
        <dbReference type="SAM" id="Coils"/>
    </source>
</evidence>
<gene>
    <name evidence="2" type="ORF">B0H67DRAFT_586423</name>
</gene>
<keyword evidence="1" id="KW-0175">Coiled coil</keyword>
<sequence>MRTILPLSKRIRVEHAEHQLSRLRMDLIKCEEERRQQPQGNMGIHFHDKIRRLTGQIDKAKQNLERLQKGT</sequence>